<dbReference type="Proteomes" id="UP000018466">
    <property type="component" value="Unassembled WGS sequence"/>
</dbReference>
<dbReference type="InterPro" id="IPR012839">
    <property type="entry name" value="Organic_radical_activase"/>
</dbReference>
<evidence type="ECO:0000313" key="13">
    <source>
        <dbReference type="Proteomes" id="UP000018466"/>
    </source>
</evidence>
<sequence length="306" mass="34778">MADPIIFNIQKFSVRDGDGIRTTIFFKGCPLRCLWCHNPESQLYKKELVFRREKCTLCGRCVAACPKHCNVPDSAGHELRFDRTDCDVCGNCEDVCLGSARELCGKKYSIDELVKKAARDKLFYEQSGGGVTLSGGEVMVQDMDYIEELCRRLHEQGIRIFIDTSGHCPYENFKRILPYTDIFLYDIKAMDPEVHKKFIGVDNALILENLKRLSDDGAGIYIRIPVVGGVNANDVFFDSLIDFLKQNHIHVREISLLPYHDFGKGKYANLGRVYEEDLMWAPTPEEMGHYKALLEEAGYERVVIGG</sequence>
<comment type="cofactor">
    <cofactor evidence="1">
        <name>[4Fe-4S] cluster</name>
        <dbReference type="ChEBI" id="CHEBI:49883"/>
    </cofactor>
</comment>
<dbReference type="PIRSF" id="PIRSF000371">
    <property type="entry name" value="PFL_act_enz"/>
    <property type="match status" value="1"/>
</dbReference>
<dbReference type="EMBL" id="AGEL01000008">
    <property type="protein sequence ID" value="EHO16312.1"/>
    <property type="molecule type" value="Genomic_DNA"/>
</dbReference>
<dbReference type="GeneID" id="86941225"/>
<dbReference type="Pfam" id="PF04055">
    <property type="entry name" value="Radical_SAM"/>
    <property type="match status" value="1"/>
</dbReference>
<dbReference type="InterPro" id="IPR007197">
    <property type="entry name" value="rSAM"/>
</dbReference>
<feature type="domain" description="Radical SAM core" evidence="11">
    <location>
        <begin position="12"/>
        <end position="300"/>
    </location>
</feature>
<dbReference type="NCBIfam" id="TIGR02494">
    <property type="entry name" value="PFLE_PFLC"/>
    <property type="match status" value="1"/>
</dbReference>
<dbReference type="AlphaFoldDB" id="A0AA36Y4A2"/>
<dbReference type="CDD" id="cd01335">
    <property type="entry name" value="Radical_SAM"/>
    <property type="match status" value="1"/>
</dbReference>
<dbReference type="InterPro" id="IPR058240">
    <property type="entry name" value="rSAM_sf"/>
</dbReference>
<dbReference type="SUPFAM" id="SSF54862">
    <property type="entry name" value="4Fe-4S ferredoxins"/>
    <property type="match status" value="1"/>
</dbReference>
<dbReference type="PROSITE" id="PS00198">
    <property type="entry name" value="4FE4S_FER_1"/>
    <property type="match status" value="1"/>
</dbReference>
<dbReference type="SFLD" id="SFLDG01118">
    <property type="entry name" value="activating_enzymes__group_2"/>
    <property type="match status" value="1"/>
</dbReference>
<organism evidence="12 13">
    <name type="scientific">Stomatobaculum longum</name>
    <dbReference type="NCBI Taxonomy" id="796942"/>
    <lineage>
        <taxon>Bacteria</taxon>
        <taxon>Bacillati</taxon>
        <taxon>Bacillota</taxon>
        <taxon>Clostridia</taxon>
        <taxon>Lachnospirales</taxon>
        <taxon>Lachnospiraceae</taxon>
        <taxon>Stomatobaculum</taxon>
    </lineage>
</organism>
<feature type="domain" description="4Fe-4S ferredoxin-type" evidence="10">
    <location>
        <begin position="46"/>
        <end position="75"/>
    </location>
</feature>
<protein>
    <submittedName>
        <fullName evidence="12">Glycyl-radical enzyme activating protein family</fullName>
    </submittedName>
</protein>
<dbReference type="InterPro" id="IPR040074">
    <property type="entry name" value="BssD/PflA/YjjW"/>
</dbReference>
<dbReference type="RefSeq" id="WP_009533318.1">
    <property type="nucleotide sequence ID" value="NZ_JH590863.1"/>
</dbReference>
<dbReference type="InterPro" id="IPR017900">
    <property type="entry name" value="4Fe4S_Fe_S_CS"/>
</dbReference>
<accession>A0AA36Y4A2</accession>
<dbReference type="GO" id="GO:0046872">
    <property type="term" value="F:metal ion binding"/>
    <property type="evidence" value="ECO:0007669"/>
    <property type="project" value="UniProtKB-KW"/>
</dbReference>
<evidence type="ECO:0000313" key="12">
    <source>
        <dbReference type="EMBL" id="EHO16312.1"/>
    </source>
</evidence>
<dbReference type="GO" id="GO:0016491">
    <property type="term" value="F:oxidoreductase activity"/>
    <property type="evidence" value="ECO:0007669"/>
    <property type="project" value="UniProtKB-KW"/>
</dbReference>
<keyword evidence="4" id="KW-0949">S-adenosyl-L-methionine</keyword>
<dbReference type="SUPFAM" id="SSF102114">
    <property type="entry name" value="Radical SAM enzymes"/>
    <property type="match status" value="1"/>
</dbReference>
<evidence type="ECO:0000256" key="4">
    <source>
        <dbReference type="ARBA" id="ARBA00022691"/>
    </source>
</evidence>
<dbReference type="Gene3D" id="3.30.70.20">
    <property type="match status" value="1"/>
</dbReference>
<name>A0AA36Y4A2_9FIRM</name>
<dbReference type="PANTHER" id="PTHR30352">
    <property type="entry name" value="PYRUVATE FORMATE-LYASE-ACTIVATING ENZYME"/>
    <property type="match status" value="1"/>
</dbReference>
<dbReference type="SFLD" id="SFLDS00029">
    <property type="entry name" value="Radical_SAM"/>
    <property type="match status" value="1"/>
</dbReference>
<dbReference type="Pfam" id="PF00037">
    <property type="entry name" value="Fer4"/>
    <property type="match status" value="1"/>
</dbReference>
<dbReference type="GO" id="GO:0051539">
    <property type="term" value="F:4 iron, 4 sulfur cluster binding"/>
    <property type="evidence" value="ECO:0007669"/>
    <property type="project" value="UniProtKB-KW"/>
</dbReference>
<evidence type="ECO:0000256" key="2">
    <source>
        <dbReference type="ARBA" id="ARBA00009777"/>
    </source>
</evidence>
<keyword evidence="13" id="KW-1185">Reference proteome</keyword>
<evidence type="ECO:0000256" key="1">
    <source>
        <dbReference type="ARBA" id="ARBA00001966"/>
    </source>
</evidence>
<comment type="catalytic activity">
    <reaction evidence="9">
        <text>glycyl-[protein] + reduced [flavodoxin] + S-adenosyl-L-methionine = glycin-2-yl radical-[protein] + semiquinone [flavodoxin] + 5'-deoxyadenosine + L-methionine + H(+)</text>
        <dbReference type="Rhea" id="RHEA:61976"/>
        <dbReference type="Rhea" id="RHEA-COMP:10622"/>
        <dbReference type="Rhea" id="RHEA-COMP:14480"/>
        <dbReference type="Rhea" id="RHEA-COMP:15993"/>
        <dbReference type="Rhea" id="RHEA-COMP:15994"/>
        <dbReference type="ChEBI" id="CHEBI:15378"/>
        <dbReference type="ChEBI" id="CHEBI:17319"/>
        <dbReference type="ChEBI" id="CHEBI:29947"/>
        <dbReference type="ChEBI" id="CHEBI:32722"/>
        <dbReference type="ChEBI" id="CHEBI:57618"/>
        <dbReference type="ChEBI" id="CHEBI:57844"/>
        <dbReference type="ChEBI" id="CHEBI:59789"/>
        <dbReference type="ChEBI" id="CHEBI:140311"/>
    </reaction>
</comment>
<gene>
    <name evidence="12" type="ORF">HMPREF9623_01486</name>
</gene>
<keyword evidence="7" id="KW-0408">Iron</keyword>
<dbReference type="PANTHER" id="PTHR30352:SF4">
    <property type="entry name" value="PYRUVATE FORMATE-LYASE 2-ACTIVATING ENZYME"/>
    <property type="match status" value="1"/>
</dbReference>
<keyword evidence="8" id="KW-0411">Iron-sulfur</keyword>
<proteinExistence type="inferred from homology"/>
<dbReference type="Gene3D" id="3.20.20.70">
    <property type="entry name" value="Aldolase class I"/>
    <property type="match status" value="1"/>
</dbReference>
<dbReference type="InterPro" id="IPR013785">
    <property type="entry name" value="Aldolase_TIM"/>
</dbReference>
<evidence type="ECO:0000256" key="8">
    <source>
        <dbReference type="ARBA" id="ARBA00023014"/>
    </source>
</evidence>
<dbReference type="InterPro" id="IPR001989">
    <property type="entry name" value="Radical_activat_CS"/>
</dbReference>
<evidence type="ECO:0000256" key="3">
    <source>
        <dbReference type="ARBA" id="ARBA00022485"/>
    </source>
</evidence>
<dbReference type="InterPro" id="IPR034457">
    <property type="entry name" value="Organic_radical-activating"/>
</dbReference>
<feature type="domain" description="4Fe-4S ferredoxin-type" evidence="10">
    <location>
        <begin position="77"/>
        <end position="106"/>
    </location>
</feature>
<evidence type="ECO:0000256" key="9">
    <source>
        <dbReference type="ARBA" id="ARBA00047365"/>
    </source>
</evidence>
<evidence type="ECO:0000259" key="11">
    <source>
        <dbReference type="PROSITE" id="PS51918"/>
    </source>
</evidence>
<keyword evidence="5" id="KW-0479">Metal-binding</keyword>
<reference evidence="12 13" key="1">
    <citation type="submission" date="2011-10" db="EMBL/GenBank/DDBJ databases">
        <title>The Genome Sequence of Lachnospiraceae bacterium ACC2.</title>
        <authorList>
            <consortium name="The Broad Institute Genome Sequencing Platform"/>
            <person name="Earl A."/>
            <person name="Ward D."/>
            <person name="Feldgarden M."/>
            <person name="Gevers D."/>
            <person name="Sizova M."/>
            <person name="Hazen A."/>
            <person name="Epstein S."/>
            <person name="Young S.K."/>
            <person name="Zeng Q."/>
            <person name="Gargeya S."/>
            <person name="Fitzgerald M."/>
            <person name="Haas B."/>
            <person name="Abouelleil A."/>
            <person name="Alvarado L."/>
            <person name="Arachchi H.M."/>
            <person name="Berlin A."/>
            <person name="Brown A."/>
            <person name="Chapman S.B."/>
            <person name="Chen Z."/>
            <person name="Dunbar C."/>
            <person name="Freedman E."/>
            <person name="Gearin G."/>
            <person name="Goldberg J."/>
            <person name="Griggs A."/>
            <person name="Gujja S."/>
            <person name="Heiman D."/>
            <person name="Howarth C."/>
            <person name="Larson L."/>
            <person name="Lui A."/>
            <person name="MacDonald P.J.P."/>
            <person name="Montmayeur A."/>
            <person name="Murphy C."/>
            <person name="Neiman D."/>
            <person name="Pearson M."/>
            <person name="Priest M."/>
            <person name="Roberts A."/>
            <person name="Saif S."/>
            <person name="Shea T."/>
            <person name="Shenoy N."/>
            <person name="Sisk P."/>
            <person name="Stolte C."/>
            <person name="Sykes S."/>
            <person name="Wortman J."/>
            <person name="Nusbaum C."/>
            <person name="Birren B."/>
        </authorList>
    </citation>
    <scope>NUCLEOTIDE SEQUENCE [LARGE SCALE GENOMIC DNA]</scope>
    <source>
        <strain evidence="12 13">ACC2</strain>
    </source>
</reference>
<dbReference type="PROSITE" id="PS51379">
    <property type="entry name" value="4FE4S_FER_2"/>
    <property type="match status" value="2"/>
</dbReference>
<evidence type="ECO:0000259" key="10">
    <source>
        <dbReference type="PROSITE" id="PS51379"/>
    </source>
</evidence>
<keyword evidence="6" id="KW-0560">Oxidoreductase</keyword>
<comment type="similarity">
    <text evidence="2">Belongs to the organic radical-activating enzymes family.</text>
</comment>
<comment type="caution">
    <text evidence="12">The sequence shown here is derived from an EMBL/GenBank/DDBJ whole genome shotgun (WGS) entry which is preliminary data.</text>
</comment>
<dbReference type="PROSITE" id="PS51918">
    <property type="entry name" value="RADICAL_SAM"/>
    <property type="match status" value="1"/>
</dbReference>
<dbReference type="PROSITE" id="PS01087">
    <property type="entry name" value="RADICAL_ACTIVATING"/>
    <property type="match status" value="1"/>
</dbReference>
<dbReference type="InterPro" id="IPR017896">
    <property type="entry name" value="4Fe4S_Fe-S-bd"/>
</dbReference>
<evidence type="ECO:0000256" key="7">
    <source>
        <dbReference type="ARBA" id="ARBA00023004"/>
    </source>
</evidence>
<dbReference type="SFLD" id="SFLDG01066">
    <property type="entry name" value="organic_radical-activating_enz"/>
    <property type="match status" value="1"/>
</dbReference>
<evidence type="ECO:0000256" key="6">
    <source>
        <dbReference type="ARBA" id="ARBA00023002"/>
    </source>
</evidence>
<evidence type="ECO:0000256" key="5">
    <source>
        <dbReference type="ARBA" id="ARBA00022723"/>
    </source>
</evidence>
<keyword evidence="3" id="KW-0004">4Fe-4S</keyword>